<keyword evidence="2" id="KW-1185">Reference proteome</keyword>
<dbReference type="KEGG" id="char:116219775"/>
<sequence>MKELQTVESHLIEIECVVLCCNREINFTSLIKDPMMEVMVKVEDAQEDDESAFLSLSCGYSDAKRTSLEDIVKVEDAREDKESAFLSMSCGYSDLKRTSLEVIVKEEDVSEDEDTTLPSYSGSSKQVAMVKAEDAQEHERLGCPPQVADRGEISSRAGSTLELNNSLSGWRETEQKRNQATVLGMDCSAGERLLPVLWDQREVCINKAQPRKPNLMEKLREKSKQKAKNSPDEEENVHLSPPFGNKNATKHTRLIEFGWMHNRKQVRSRNGGGTRKLIVPKNAGYDDLFRLGKELFFPSGSSTKGPERDFIFNIRDYGGSEMPRSASVGALYEPLKHGMLRLYLCSIDRGESEPESEFRCESESESCSSETVSSPAKPLGQASCYGEPCSSLDFSSNNFAHEVLNYSQESYHFAVEASPSFKPRQHAPLNSNSSDSPREHLNGFQESYHSVFEAPPLYNLGTATPPPTPKRARWDADQRAAQKTLRLRRVNITHEMIEQFQDPDIVDASVSVSFVEESGIDTSGPAQEGYSGFWEAFLQADVSDGAERVPVLQPDYGKAEWEAVGRILLKGYQDHGYFPTQLAPPFTVCLIHGEEKVTPEMLMKSFLRFATPAERNILSSALEGGQYEMADLLDILHRMRVHSLPEGGTIEDIIVRMAHTQLIQEPMYALLRMANTAQGGLRLLLPTVSAVTALYET</sequence>
<dbReference type="GeneID" id="116219775"/>
<evidence type="ECO:0000313" key="2">
    <source>
        <dbReference type="Proteomes" id="UP000515152"/>
    </source>
</evidence>
<protein>
    <submittedName>
        <fullName evidence="3">Uncharacterized protein LOC116219775</fullName>
    </submittedName>
</protein>
<dbReference type="Gene3D" id="3.90.1750.10">
    <property type="entry name" value="Hect, E3 ligase catalytic domains"/>
    <property type="match status" value="1"/>
</dbReference>
<evidence type="ECO:0000256" key="1">
    <source>
        <dbReference type="SAM" id="MobiDB-lite"/>
    </source>
</evidence>
<feature type="region of interest" description="Disordered" evidence="1">
    <location>
        <begin position="422"/>
        <end position="441"/>
    </location>
</feature>
<feature type="region of interest" description="Disordered" evidence="1">
    <location>
        <begin position="214"/>
        <end position="248"/>
    </location>
</feature>
<dbReference type="RefSeq" id="XP_031419538.1">
    <property type="nucleotide sequence ID" value="XM_031563678.2"/>
</dbReference>
<reference evidence="3" key="1">
    <citation type="submission" date="2025-08" db="UniProtKB">
        <authorList>
            <consortium name="RefSeq"/>
        </authorList>
    </citation>
    <scope>IDENTIFICATION</scope>
</reference>
<dbReference type="AlphaFoldDB" id="A0A6P8ETI4"/>
<name>A0A6P8ETI4_CLUHA</name>
<accession>A0A6P8ETI4</accession>
<proteinExistence type="predicted"/>
<dbReference type="OrthoDB" id="10038899at2759"/>
<dbReference type="Proteomes" id="UP000515152">
    <property type="component" value="Chromosome 26"/>
</dbReference>
<organism evidence="2 3">
    <name type="scientific">Clupea harengus</name>
    <name type="common">Atlantic herring</name>
    <dbReference type="NCBI Taxonomy" id="7950"/>
    <lineage>
        <taxon>Eukaryota</taxon>
        <taxon>Metazoa</taxon>
        <taxon>Chordata</taxon>
        <taxon>Craniata</taxon>
        <taxon>Vertebrata</taxon>
        <taxon>Euteleostomi</taxon>
        <taxon>Actinopterygii</taxon>
        <taxon>Neopterygii</taxon>
        <taxon>Teleostei</taxon>
        <taxon>Clupei</taxon>
        <taxon>Clupeiformes</taxon>
        <taxon>Clupeoidei</taxon>
        <taxon>Clupeidae</taxon>
        <taxon>Clupea</taxon>
    </lineage>
</organism>
<evidence type="ECO:0000313" key="3">
    <source>
        <dbReference type="RefSeq" id="XP_031419538.1"/>
    </source>
</evidence>
<gene>
    <name evidence="3" type="primary">LOC116219775</name>
</gene>
<feature type="compositionally biased region" description="Basic and acidic residues" evidence="1">
    <location>
        <begin position="214"/>
        <end position="224"/>
    </location>
</feature>